<evidence type="ECO:0000256" key="9">
    <source>
        <dbReference type="ARBA" id="ARBA00023242"/>
    </source>
</evidence>
<feature type="domain" description="C2H2-type" evidence="13">
    <location>
        <begin position="528"/>
        <end position="555"/>
    </location>
</feature>
<keyword evidence="2" id="KW-0479">Metal-binding</keyword>
<sequence length="730" mass="84088">MDIFLPLSSLRLLIPPLRLLSAAMWQVAQQRDVLDYEKLDEFVTLVTATVPDLLTPKQRGKLLLRLRAKVSKLQRKGLTRIRPPGYTGVSEAIFVELTQTLLKDPAEREHFYQEVFQTEYGLSYDTDMQLLVWEFLSKLERLLPVPDLGQTVSWLTSAPSVLKDCMEALSNPDDLRSLLQHHKCLEHLGTQGKLDTTVVLKVEIVVSCEQTQWGVFPAGVLIFTDGSASVRCSEYTLPHCSEVGPVVSQDSCPYQIVFITVTGVCPKHSHPEQYSKLQRAAEATQAPKKKPQRPDFPQPFPIHDRPDPHMCQECGKTFTRASDVTRHQRTHTGERPYTCEECQKGFKNSWDLTRHQRIHTGERPFLCSQCGKRFTQMGLLKLHYERTACGQTCNPPLELTTEVVVAEETLEKSDGQYKCQKCGESFSSILDRLRHRQKHVVRRQYKCSLCEKIYSRASDLKRHQMKHTGERPFACECGKSFTHVWLLNKHRQIHTRERPYPCTECGKSFMQIQILNRHQLTHNGQRPYQCSYCEKSFTQLASLTRHERIHTGERPFVCSTCEKTFLTHGELVRHQRSHSNFRPYSCPQCPKSFKTKRAQSEHLNTHTGERPFACTRCGKRFAKSTSLVRHNLTHTGERPHQCSQCGKTFLTSGELLLHRRIHTGERPYPCSYCERRFRCSSDLNMHVRTHTGEKPHSCLFCKKGFSTSTRLKRHMRIHMDKGVGMESLSL</sequence>
<keyword evidence="5" id="KW-0862">Zinc</keyword>
<feature type="domain" description="C2H2-type" evidence="13">
    <location>
        <begin position="500"/>
        <end position="527"/>
    </location>
</feature>
<feature type="domain" description="C2H2-type" evidence="13">
    <location>
        <begin position="445"/>
        <end position="472"/>
    </location>
</feature>
<feature type="domain" description="C2H2-type" evidence="13">
    <location>
        <begin position="696"/>
        <end position="723"/>
    </location>
</feature>
<dbReference type="Pfam" id="PF00096">
    <property type="entry name" value="zf-C2H2"/>
    <property type="match status" value="9"/>
</dbReference>
<dbReference type="FunFam" id="3.30.160.60:FF:000690">
    <property type="entry name" value="Zinc finger protein 354C"/>
    <property type="match status" value="1"/>
</dbReference>
<dbReference type="PANTHER" id="PTHR24376:SF69">
    <property type="entry name" value="ZINC FINGER PROTEIN 574"/>
    <property type="match status" value="1"/>
</dbReference>
<protein>
    <submittedName>
        <fullName evidence="14">Zinc finger protein 260-like</fullName>
    </submittedName>
</protein>
<evidence type="ECO:0000256" key="1">
    <source>
        <dbReference type="ARBA" id="ARBA00004123"/>
    </source>
</evidence>
<dbReference type="PANTHER" id="PTHR24376">
    <property type="entry name" value="ZINC FINGER PROTEIN"/>
    <property type="match status" value="1"/>
</dbReference>
<feature type="domain" description="C2H2-type" evidence="13">
    <location>
        <begin position="612"/>
        <end position="639"/>
    </location>
</feature>
<dbReference type="FunFam" id="3.30.160.60:FF:000110">
    <property type="entry name" value="Zinc finger protein-like"/>
    <property type="match status" value="1"/>
</dbReference>
<feature type="domain" description="C2H2-type" evidence="13">
    <location>
        <begin position="337"/>
        <end position="364"/>
    </location>
</feature>
<feature type="domain" description="C2H2-type" evidence="13">
    <location>
        <begin position="473"/>
        <end position="499"/>
    </location>
</feature>
<evidence type="ECO:0000256" key="6">
    <source>
        <dbReference type="ARBA" id="ARBA00023015"/>
    </source>
</evidence>
<organism evidence="14">
    <name type="scientific">Stegastes partitus</name>
    <name type="common">bicolor damselfish</name>
    <dbReference type="NCBI Taxonomy" id="144197"/>
    <lineage>
        <taxon>Eukaryota</taxon>
        <taxon>Metazoa</taxon>
        <taxon>Chordata</taxon>
        <taxon>Craniata</taxon>
        <taxon>Vertebrata</taxon>
        <taxon>Euteleostomi</taxon>
        <taxon>Actinopterygii</taxon>
        <taxon>Neopterygii</taxon>
        <taxon>Teleostei</taxon>
        <taxon>Neoteleostei</taxon>
        <taxon>Acanthomorphata</taxon>
        <taxon>Ovalentaria</taxon>
        <taxon>Pomacentridae</taxon>
        <taxon>Stegastes</taxon>
    </lineage>
</organism>
<evidence type="ECO:0000256" key="4">
    <source>
        <dbReference type="ARBA" id="ARBA00022771"/>
    </source>
</evidence>
<name>A0A3B4ZGU1_9TELE</name>
<dbReference type="InterPro" id="IPR036236">
    <property type="entry name" value="Znf_C2H2_sf"/>
</dbReference>
<feature type="domain" description="C2H2-type" evidence="13">
    <location>
        <begin position="556"/>
        <end position="583"/>
    </location>
</feature>
<dbReference type="GO" id="GO:0001228">
    <property type="term" value="F:DNA-binding transcription activator activity, RNA polymerase II-specific"/>
    <property type="evidence" value="ECO:0007669"/>
    <property type="project" value="TreeGrafter"/>
</dbReference>
<dbReference type="PROSITE" id="PS00028">
    <property type="entry name" value="ZINC_FINGER_C2H2_1"/>
    <property type="match status" value="12"/>
</dbReference>
<dbReference type="CDD" id="cd11657">
    <property type="entry name" value="TIN2_N"/>
    <property type="match status" value="1"/>
</dbReference>
<feature type="region of interest" description="Disordered" evidence="11">
    <location>
        <begin position="278"/>
        <end position="302"/>
    </location>
</feature>
<dbReference type="SUPFAM" id="SSF57667">
    <property type="entry name" value="beta-beta-alpha zinc fingers"/>
    <property type="match status" value="8"/>
</dbReference>
<feature type="chain" id="PRO_5017316459" evidence="12">
    <location>
        <begin position="31"/>
        <end position="730"/>
    </location>
</feature>
<dbReference type="FunFam" id="3.30.160.60:FF:000759">
    <property type="entry name" value="zinc finger protein 16"/>
    <property type="match status" value="1"/>
</dbReference>
<dbReference type="GO" id="GO:0005634">
    <property type="term" value="C:nucleus"/>
    <property type="evidence" value="ECO:0007669"/>
    <property type="project" value="UniProtKB-SubCell"/>
</dbReference>
<evidence type="ECO:0000256" key="2">
    <source>
        <dbReference type="ARBA" id="ARBA00022723"/>
    </source>
</evidence>
<feature type="domain" description="C2H2-type" evidence="13">
    <location>
        <begin position="584"/>
        <end position="611"/>
    </location>
</feature>
<dbReference type="Pfam" id="PF14973">
    <property type="entry name" value="TINF2_N"/>
    <property type="match status" value="2"/>
</dbReference>
<accession>A0A3B4ZGU1</accession>
<feature type="domain" description="C2H2-type" evidence="13">
    <location>
        <begin position="417"/>
        <end position="444"/>
    </location>
</feature>
<evidence type="ECO:0000256" key="8">
    <source>
        <dbReference type="ARBA" id="ARBA00023163"/>
    </source>
</evidence>
<feature type="domain" description="C2H2-type" evidence="13">
    <location>
        <begin position="309"/>
        <end position="336"/>
    </location>
</feature>
<dbReference type="GO" id="GO:0000978">
    <property type="term" value="F:RNA polymerase II cis-regulatory region sequence-specific DNA binding"/>
    <property type="evidence" value="ECO:0007669"/>
    <property type="project" value="TreeGrafter"/>
</dbReference>
<feature type="domain" description="C2H2-type" evidence="13">
    <location>
        <begin position="668"/>
        <end position="695"/>
    </location>
</feature>
<feature type="domain" description="C2H2-type" evidence="13">
    <location>
        <begin position="640"/>
        <end position="667"/>
    </location>
</feature>
<keyword evidence="8" id="KW-0804">Transcription</keyword>
<dbReference type="GO" id="GO:0005694">
    <property type="term" value="C:chromosome"/>
    <property type="evidence" value="ECO:0007669"/>
    <property type="project" value="UniProtKB-ARBA"/>
</dbReference>
<dbReference type="GeneTree" id="ENSGT01150000286944"/>
<feature type="domain" description="C2H2-type" evidence="13">
    <location>
        <begin position="365"/>
        <end position="396"/>
    </location>
</feature>
<dbReference type="SMART" id="SM00355">
    <property type="entry name" value="ZnF_C2H2"/>
    <property type="match status" value="14"/>
</dbReference>
<keyword evidence="6" id="KW-0805">Transcription regulation</keyword>
<keyword evidence="9" id="KW-0539">Nucleus</keyword>
<dbReference type="FunFam" id="3.30.160.60:FF:002343">
    <property type="entry name" value="Zinc finger protein 33A"/>
    <property type="match status" value="3"/>
</dbReference>
<evidence type="ECO:0000256" key="10">
    <source>
        <dbReference type="PROSITE-ProRule" id="PRU00042"/>
    </source>
</evidence>
<proteinExistence type="predicted"/>
<keyword evidence="12" id="KW-0732">Signal</keyword>
<dbReference type="Ensembl" id="ENSSPAT00000000829.1">
    <property type="protein sequence ID" value="ENSSPAP00000000817.1"/>
    <property type="gene ID" value="ENSSPAG00000000585.1"/>
</dbReference>
<keyword evidence="7" id="KW-0238">DNA-binding</keyword>
<dbReference type="FunFam" id="3.30.160.60:FF:000264">
    <property type="entry name" value="Zinc finger protein 236"/>
    <property type="match status" value="1"/>
</dbReference>
<evidence type="ECO:0000313" key="14">
    <source>
        <dbReference type="Ensembl" id="ENSSPAP00000000817.1"/>
    </source>
</evidence>
<reference evidence="14" key="1">
    <citation type="submission" date="2023-09" db="UniProtKB">
        <authorList>
            <consortium name="Ensembl"/>
        </authorList>
    </citation>
    <scope>IDENTIFICATION</scope>
</reference>
<dbReference type="FunFam" id="3.30.160.60:FF:000902">
    <property type="entry name" value="Zinc finger protein 445"/>
    <property type="match status" value="1"/>
</dbReference>
<dbReference type="InterPro" id="IPR029400">
    <property type="entry name" value="TINF2_N"/>
</dbReference>
<dbReference type="FunFam" id="3.30.160.60:FF:000100">
    <property type="entry name" value="Zinc finger 45-like"/>
    <property type="match status" value="1"/>
</dbReference>
<keyword evidence="4 10" id="KW-0863">Zinc-finger</keyword>
<keyword evidence="3" id="KW-0677">Repeat</keyword>
<dbReference type="Gene3D" id="3.30.160.60">
    <property type="entry name" value="Classic Zinc Finger"/>
    <property type="match status" value="13"/>
</dbReference>
<dbReference type="InterPro" id="IPR013087">
    <property type="entry name" value="Znf_C2H2_type"/>
</dbReference>
<evidence type="ECO:0000256" key="11">
    <source>
        <dbReference type="SAM" id="MobiDB-lite"/>
    </source>
</evidence>
<evidence type="ECO:0000256" key="5">
    <source>
        <dbReference type="ARBA" id="ARBA00022833"/>
    </source>
</evidence>
<dbReference type="PROSITE" id="PS50157">
    <property type="entry name" value="ZINC_FINGER_C2H2_2"/>
    <property type="match status" value="14"/>
</dbReference>
<dbReference type="FunFam" id="3.30.160.60:FF:000087">
    <property type="entry name" value="Zinc finger protein 354B"/>
    <property type="match status" value="1"/>
</dbReference>
<feature type="signal peptide" evidence="12">
    <location>
        <begin position="1"/>
        <end position="30"/>
    </location>
</feature>
<dbReference type="FunFam" id="3.30.160.60:FF:001732">
    <property type="entry name" value="Zgc:162936"/>
    <property type="match status" value="1"/>
</dbReference>
<dbReference type="GO" id="GO:0008270">
    <property type="term" value="F:zinc ion binding"/>
    <property type="evidence" value="ECO:0007669"/>
    <property type="project" value="UniProtKB-KW"/>
</dbReference>
<dbReference type="FunFam" id="3.30.160.60:FF:001228">
    <property type="entry name" value="Zinc finger protein 236"/>
    <property type="match status" value="1"/>
</dbReference>
<dbReference type="AlphaFoldDB" id="A0A3B4ZGU1"/>
<evidence type="ECO:0000256" key="3">
    <source>
        <dbReference type="ARBA" id="ARBA00022737"/>
    </source>
</evidence>
<dbReference type="STRING" id="144197.ENSSPAP00000000817"/>
<evidence type="ECO:0000256" key="7">
    <source>
        <dbReference type="ARBA" id="ARBA00023125"/>
    </source>
</evidence>
<dbReference type="FunFam" id="3.30.160.60:FF:000358">
    <property type="entry name" value="zinc finger protein 24"/>
    <property type="match status" value="1"/>
</dbReference>
<evidence type="ECO:0000259" key="13">
    <source>
        <dbReference type="PROSITE" id="PS50157"/>
    </source>
</evidence>
<evidence type="ECO:0000256" key="12">
    <source>
        <dbReference type="SAM" id="SignalP"/>
    </source>
</evidence>
<comment type="subcellular location">
    <subcellularLocation>
        <location evidence="1">Nucleus</location>
    </subcellularLocation>
</comment>